<feature type="transmembrane region" description="Helical" evidence="5">
    <location>
        <begin position="138"/>
        <end position="160"/>
    </location>
</feature>
<dbReference type="CDD" id="cd17489">
    <property type="entry name" value="MFS_YfcJ_like"/>
    <property type="match status" value="1"/>
</dbReference>
<evidence type="ECO:0000256" key="5">
    <source>
        <dbReference type="SAM" id="Phobius"/>
    </source>
</evidence>
<feature type="domain" description="Major facilitator superfamily (MFS) profile" evidence="6">
    <location>
        <begin position="14"/>
        <end position="390"/>
    </location>
</feature>
<dbReference type="Proteomes" id="UP000620559">
    <property type="component" value="Unassembled WGS sequence"/>
</dbReference>
<dbReference type="RefSeq" id="WP_193915475.1">
    <property type="nucleotide sequence ID" value="NZ_JADEWL010000001.1"/>
</dbReference>
<feature type="transmembrane region" description="Helical" evidence="5">
    <location>
        <begin position="216"/>
        <end position="237"/>
    </location>
</feature>
<dbReference type="SUPFAM" id="SSF103473">
    <property type="entry name" value="MFS general substrate transporter"/>
    <property type="match status" value="1"/>
</dbReference>
<name>A0A8J7K0A5_9CYAN</name>
<dbReference type="PROSITE" id="PS50850">
    <property type="entry name" value="MFS"/>
    <property type="match status" value="1"/>
</dbReference>
<comment type="subcellular location">
    <subcellularLocation>
        <location evidence="1">Cell membrane</location>
        <topology evidence="1">Multi-pass membrane protein</topology>
    </subcellularLocation>
</comment>
<feature type="transmembrane region" description="Helical" evidence="5">
    <location>
        <begin position="79"/>
        <end position="98"/>
    </location>
</feature>
<evidence type="ECO:0000313" key="8">
    <source>
        <dbReference type="Proteomes" id="UP000620559"/>
    </source>
</evidence>
<dbReference type="InterPro" id="IPR011701">
    <property type="entry name" value="MFS"/>
</dbReference>
<evidence type="ECO:0000256" key="1">
    <source>
        <dbReference type="ARBA" id="ARBA00004651"/>
    </source>
</evidence>
<feature type="transmembrane region" description="Helical" evidence="5">
    <location>
        <begin position="302"/>
        <end position="324"/>
    </location>
</feature>
<dbReference type="InterPro" id="IPR036259">
    <property type="entry name" value="MFS_trans_sf"/>
</dbReference>
<evidence type="ECO:0000256" key="4">
    <source>
        <dbReference type="ARBA" id="ARBA00023136"/>
    </source>
</evidence>
<keyword evidence="3 5" id="KW-1133">Transmembrane helix</keyword>
<feature type="transmembrane region" description="Helical" evidence="5">
    <location>
        <begin position="166"/>
        <end position="188"/>
    </location>
</feature>
<dbReference type="InterPro" id="IPR020846">
    <property type="entry name" value="MFS_dom"/>
</dbReference>
<sequence length="414" mass="44566">MKVLLSVDSQVRRNLLALFAAGLLFWASLASLLPTLPLYIEDIGATKQQIGVIMGSFAIGLLIFRPFLGQIADKRGRKIVLIIGIISAVIAPIGYNFVQSIPLLMVIRAFHGISIAAFSTGFLALVADIAPVENRGELIGYMSLVNPVGLAIGPALGGYLMEAAGYTSLFILSTALACLALLCTIPIINPIVPVEEQVVNNDSPFWRKLISPRVRIPAFILLIIGLILGSLHTFVPLFIKSTEAELNPGLFYTVVAIASFCSRLFCGKASDKFGRGLFITLSLVCYSLALLLLWTANSSEDFLFAAIIEGIGGGTIIPMIAAMITDRAYPQERGRIFSLCMVGFDIGVALAGPIFGLVAQHIGYRNIFGFNFAIALIAVIIFMTLSSKNLPASLRFAFGRGVDIYSLNKVEVRS</sequence>
<feature type="transmembrane region" description="Helical" evidence="5">
    <location>
        <begin position="336"/>
        <end position="355"/>
    </location>
</feature>
<dbReference type="PANTHER" id="PTHR23531:SF1">
    <property type="entry name" value="QUINOLENE RESISTANCE PROTEIN NORA"/>
    <property type="match status" value="1"/>
</dbReference>
<feature type="transmembrane region" description="Helical" evidence="5">
    <location>
        <begin position="104"/>
        <end position="126"/>
    </location>
</feature>
<dbReference type="Gene3D" id="1.20.1250.20">
    <property type="entry name" value="MFS general substrate transporter like domains"/>
    <property type="match status" value="2"/>
</dbReference>
<dbReference type="AlphaFoldDB" id="A0A8J7K0A5"/>
<gene>
    <name evidence="7" type="ORF">IQ247_00130</name>
</gene>
<reference evidence="7" key="1">
    <citation type="submission" date="2020-10" db="EMBL/GenBank/DDBJ databases">
        <authorList>
            <person name="Castelo-Branco R."/>
            <person name="Eusebio N."/>
            <person name="Adriana R."/>
            <person name="Vieira A."/>
            <person name="Brugerolle De Fraissinette N."/>
            <person name="Rezende De Castro R."/>
            <person name="Schneider M.P."/>
            <person name="Vasconcelos V."/>
            <person name="Leao P.N."/>
        </authorList>
    </citation>
    <scope>NUCLEOTIDE SEQUENCE</scope>
    <source>
        <strain evidence="7">LEGE 06105</strain>
    </source>
</reference>
<keyword evidence="2 5" id="KW-0812">Transmembrane</keyword>
<proteinExistence type="predicted"/>
<dbReference type="InterPro" id="IPR052714">
    <property type="entry name" value="MFS_Exporter"/>
</dbReference>
<dbReference type="EMBL" id="JADEWL010000001">
    <property type="protein sequence ID" value="MBE9211137.1"/>
    <property type="molecule type" value="Genomic_DNA"/>
</dbReference>
<comment type="caution">
    <text evidence="7">The sequence shown here is derived from an EMBL/GenBank/DDBJ whole genome shotgun (WGS) entry which is preliminary data.</text>
</comment>
<accession>A0A8J7K0A5</accession>
<feature type="transmembrane region" description="Helical" evidence="5">
    <location>
        <begin position="367"/>
        <end position="385"/>
    </location>
</feature>
<protein>
    <submittedName>
        <fullName evidence="7">MFS transporter</fullName>
    </submittedName>
</protein>
<evidence type="ECO:0000259" key="6">
    <source>
        <dbReference type="PROSITE" id="PS50850"/>
    </source>
</evidence>
<feature type="transmembrane region" description="Helical" evidence="5">
    <location>
        <begin position="278"/>
        <end position="296"/>
    </location>
</feature>
<evidence type="ECO:0000256" key="3">
    <source>
        <dbReference type="ARBA" id="ARBA00022989"/>
    </source>
</evidence>
<feature type="transmembrane region" description="Helical" evidence="5">
    <location>
        <begin position="49"/>
        <end position="67"/>
    </location>
</feature>
<organism evidence="7 8">
    <name type="scientific">Plectonema cf. radiosum LEGE 06105</name>
    <dbReference type="NCBI Taxonomy" id="945769"/>
    <lineage>
        <taxon>Bacteria</taxon>
        <taxon>Bacillati</taxon>
        <taxon>Cyanobacteriota</taxon>
        <taxon>Cyanophyceae</taxon>
        <taxon>Oscillatoriophycideae</taxon>
        <taxon>Oscillatoriales</taxon>
        <taxon>Microcoleaceae</taxon>
        <taxon>Plectonema</taxon>
    </lineage>
</organism>
<dbReference type="GO" id="GO:0005886">
    <property type="term" value="C:plasma membrane"/>
    <property type="evidence" value="ECO:0007669"/>
    <property type="project" value="UniProtKB-SubCell"/>
</dbReference>
<feature type="transmembrane region" description="Helical" evidence="5">
    <location>
        <begin position="249"/>
        <end position="266"/>
    </location>
</feature>
<evidence type="ECO:0000256" key="2">
    <source>
        <dbReference type="ARBA" id="ARBA00022692"/>
    </source>
</evidence>
<keyword evidence="8" id="KW-1185">Reference proteome</keyword>
<dbReference type="PANTHER" id="PTHR23531">
    <property type="entry name" value="QUINOLENE RESISTANCE PROTEIN NORA"/>
    <property type="match status" value="1"/>
</dbReference>
<evidence type="ECO:0000313" key="7">
    <source>
        <dbReference type="EMBL" id="MBE9211137.1"/>
    </source>
</evidence>
<keyword evidence="4 5" id="KW-0472">Membrane</keyword>
<dbReference type="Pfam" id="PF07690">
    <property type="entry name" value="MFS_1"/>
    <property type="match status" value="1"/>
</dbReference>
<dbReference type="GO" id="GO:0022857">
    <property type="term" value="F:transmembrane transporter activity"/>
    <property type="evidence" value="ECO:0007669"/>
    <property type="project" value="InterPro"/>
</dbReference>